<evidence type="ECO:0000313" key="4">
    <source>
        <dbReference type="EMBL" id="TQS41004.1"/>
    </source>
</evidence>
<dbReference type="PROSITE" id="PS51186">
    <property type="entry name" value="GNAT"/>
    <property type="match status" value="1"/>
</dbReference>
<dbReference type="InterPro" id="IPR050832">
    <property type="entry name" value="Bact_Acetyltransf"/>
</dbReference>
<reference evidence="4 5" key="1">
    <citation type="submission" date="2019-07" db="EMBL/GenBank/DDBJ databases">
        <title>Cryptosporangium phraense sp. nov., isolated from plant litter.</title>
        <authorList>
            <person name="Suriyachadkun C."/>
        </authorList>
    </citation>
    <scope>NUCLEOTIDE SEQUENCE [LARGE SCALE GENOMIC DNA]</scope>
    <source>
        <strain evidence="4 5">A-T 5661</strain>
    </source>
</reference>
<dbReference type="RefSeq" id="WP_142708609.1">
    <property type="nucleotide sequence ID" value="NZ_VIRS01000031.1"/>
</dbReference>
<protein>
    <submittedName>
        <fullName evidence="4">GNAT family N-acetyltransferase</fullName>
    </submittedName>
</protein>
<dbReference type="CDD" id="cd04301">
    <property type="entry name" value="NAT_SF"/>
    <property type="match status" value="1"/>
</dbReference>
<evidence type="ECO:0000256" key="1">
    <source>
        <dbReference type="ARBA" id="ARBA00022679"/>
    </source>
</evidence>
<dbReference type="Pfam" id="PF00583">
    <property type="entry name" value="Acetyltransf_1"/>
    <property type="match status" value="1"/>
</dbReference>
<dbReference type="AlphaFoldDB" id="A0A545AI55"/>
<name>A0A545AI55_9ACTN</name>
<keyword evidence="1 4" id="KW-0808">Transferase</keyword>
<comment type="caution">
    <text evidence="4">The sequence shown here is derived from an EMBL/GenBank/DDBJ whole genome shotgun (WGS) entry which is preliminary data.</text>
</comment>
<sequence length="330" mass="35616">MLTVDAVDVTDEAAFRQWFSVRVRAHLADAPSLPATSFEEARSDLPRPGDPYDRWHHLIALDGSEPVGSARAELTCDNPDLAYLTVVVRPDARRRGVGSALLGALEDWSAEAGCTALIGDTMRPAGSAVPGDAFAAEHGYRAGAVSVFRLLDVPEALTRLDALDPGVPSGYRVVTWAERCPSELLEFRAALNEEIAADDPATRQAVEAWDGARVRAYEDRMIAAGRSRLCAGVVETASGELVAVTWFVRPPGEREHVKQLGTVVARKHRGHRLGLLVKVANLRQLGSAWPGTRVVSSWNGDLNAAMIAINSALGYRVAGEGTDWEKSFRS</sequence>
<dbReference type="PANTHER" id="PTHR43877">
    <property type="entry name" value="AMINOALKYLPHOSPHONATE N-ACETYLTRANSFERASE-RELATED-RELATED"/>
    <property type="match status" value="1"/>
</dbReference>
<dbReference type="InterPro" id="IPR000182">
    <property type="entry name" value="GNAT_dom"/>
</dbReference>
<dbReference type="GO" id="GO:0016747">
    <property type="term" value="F:acyltransferase activity, transferring groups other than amino-acyl groups"/>
    <property type="evidence" value="ECO:0007669"/>
    <property type="project" value="InterPro"/>
</dbReference>
<dbReference type="Proteomes" id="UP000317982">
    <property type="component" value="Unassembled WGS sequence"/>
</dbReference>
<accession>A0A545AI55</accession>
<gene>
    <name evidence="4" type="ORF">FL583_32015</name>
</gene>
<organism evidence="4 5">
    <name type="scientific">Cryptosporangium phraense</name>
    <dbReference type="NCBI Taxonomy" id="2593070"/>
    <lineage>
        <taxon>Bacteria</taxon>
        <taxon>Bacillati</taxon>
        <taxon>Actinomycetota</taxon>
        <taxon>Actinomycetes</taxon>
        <taxon>Cryptosporangiales</taxon>
        <taxon>Cryptosporangiaceae</taxon>
        <taxon>Cryptosporangium</taxon>
    </lineage>
</organism>
<dbReference type="PANTHER" id="PTHR43877:SF1">
    <property type="entry name" value="ACETYLTRANSFERASE"/>
    <property type="match status" value="1"/>
</dbReference>
<evidence type="ECO:0000313" key="5">
    <source>
        <dbReference type="Proteomes" id="UP000317982"/>
    </source>
</evidence>
<keyword evidence="2" id="KW-0012">Acyltransferase</keyword>
<proteinExistence type="predicted"/>
<dbReference type="InParanoid" id="A0A545AI55"/>
<keyword evidence="5" id="KW-1185">Reference proteome</keyword>
<evidence type="ECO:0000256" key="2">
    <source>
        <dbReference type="ARBA" id="ARBA00023315"/>
    </source>
</evidence>
<dbReference type="InterPro" id="IPR016181">
    <property type="entry name" value="Acyl_CoA_acyltransferase"/>
</dbReference>
<dbReference type="SUPFAM" id="SSF55729">
    <property type="entry name" value="Acyl-CoA N-acyltransferases (Nat)"/>
    <property type="match status" value="2"/>
</dbReference>
<dbReference type="Gene3D" id="3.40.630.30">
    <property type="match status" value="1"/>
</dbReference>
<dbReference type="OrthoDB" id="4119890at2"/>
<dbReference type="EMBL" id="VIRS01000031">
    <property type="protein sequence ID" value="TQS41004.1"/>
    <property type="molecule type" value="Genomic_DNA"/>
</dbReference>
<evidence type="ECO:0000259" key="3">
    <source>
        <dbReference type="PROSITE" id="PS51186"/>
    </source>
</evidence>
<feature type="domain" description="N-acetyltransferase" evidence="3">
    <location>
        <begin position="2"/>
        <end position="194"/>
    </location>
</feature>